<dbReference type="InterPro" id="IPR058780">
    <property type="entry name" value="YhfM-like_dom"/>
</dbReference>
<reference evidence="4 6" key="2">
    <citation type="submission" date="2018-06" db="EMBL/GenBank/DDBJ databases">
        <authorList>
            <consortium name="Pathogen Informatics"/>
            <person name="Doyle S."/>
        </authorList>
    </citation>
    <scope>NUCLEOTIDE SEQUENCE [LARGE SCALE GENOMIC DNA]</scope>
    <source>
        <strain evidence="4 6">NCTC13028</strain>
    </source>
</reference>
<dbReference type="Proteomes" id="UP000198811">
    <property type="component" value="Unassembled WGS sequence"/>
</dbReference>
<gene>
    <name evidence="2" type="ORF">HMJ28_09430</name>
    <name evidence="4" type="ORF">NCTC13028_00961</name>
    <name evidence="3" type="ORF">SAMN05216497_11527</name>
</gene>
<evidence type="ECO:0000313" key="4">
    <source>
        <dbReference type="EMBL" id="SQB34071.1"/>
    </source>
</evidence>
<proteinExistence type="predicted"/>
<reference evidence="3 5" key="1">
    <citation type="submission" date="2016-10" db="EMBL/GenBank/DDBJ databases">
        <authorList>
            <person name="Varghese N."/>
            <person name="Submissions S."/>
        </authorList>
    </citation>
    <scope>NUCLEOTIDE SEQUENCE [LARGE SCALE GENOMIC DNA]</scope>
    <source>
        <strain evidence="3 5">NLAE-zl-C224</strain>
    </source>
</reference>
<dbReference type="PROSITE" id="PS51257">
    <property type="entry name" value="PROKAR_LIPOPROTEIN"/>
    <property type="match status" value="1"/>
</dbReference>
<dbReference type="Pfam" id="PF26353">
    <property type="entry name" value="YhfM"/>
    <property type="match status" value="1"/>
</dbReference>
<evidence type="ECO:0000313" key="6">
    <source>
        <dbReference type="Proteomes" id="UP000250223"/>
    </source>
</evidence>
<sequence length="279" mass="33406">MFRFHKHKKKNYFILFIVFSIVFSGCSTLDKLKLSFNMKNNDFEYIKENKINKIIIQNTRDPGYRFIVTDKRAIKDLYDILSKAKEVDEKSELKPDYIFEMHESHDKIHKFQYIVGLDKKNGGNLYGDGKVYIVSKRIDNDIIKSFWDVRIPKDFTNIYYDSILEILDNYLKDNGETSKTIGINLEDDIEVKKFILSKDLEEFKNRLKKYKGVYLVEEDDSKYDVVMTLKTQGYRRLLYKSSATFHDRIDKNDKKYYLKAEYENRAWHVECSNKKPEKF</sequence>
<keyword evidence="4" id="KW-0449">Lipoprotein</keyword>
<dbReference type="EMBL" id="UAWC01000005">
    <property type="protein sequence ID" value="SQB34071.1"/>
    <property type="molecule type" value="Genomic_DNA"/>
</dbReference>
<dbReference type="RefSeq" id="WP_089866725.1">
    <property type="nucleotide sequence ID" value="NZ_CP173238.1"/>
</dbReference>
<evidence type="ECO:0000259" key="1">
    <source>
        <dbReference type="Pfam" id="PF26353"/>
    </source>
</evidence>
<organism evidence="4 6">
    <name type="scientific">Clostridium cochlearium</name>
    <dbReference type="NCBI Taxonomy" id="1494"/>
    <lineage>
        <taxon>Bacteria</taxon>
        <taxon>Bacillati</taxon>
        <taxon>Bacillota</taxon>
        <taxon>Clostridia</taxon>
        <taxon>Eubacteriales</taxon>
        <taxon>Clostridiaceae</taxon>
        <taxon>Clostridium</taxon>
    </lineage>
</organism>
<dbReference type="EMBL" id="JABFIF010000019">
    <property type="protein sequence ID" value="NOH16604.1"/>
    <property type="molecule type" value="Genomic_DNA"/>
</dbReference>
<dbReference type="Proteomes" id="UP000528432">
    <property type="component" value="Unassembled WGS sequence"/>
</dbReference>
<name>A0A239Z096_CLOCO</name>
<dbReference type="STRING" id="1494.SAMN05216497_11527"/>
<accession>A0A239Z096</accession>
<keyword evidence="5" id="KW-1185">Reference proteome</keyword>
<evidence type="ECO:0000313" key="7">
    <source>
        <dbReference type="Proteomes" id="UP000528432"/>
    </source>
</evidence>
<dbReference type="EMBL" id="FNGL01000015">
    <property type="protein sequence ID" value="SDL27072.1"/>
    <property type="molecule type" value="Genomic_DNA"/>
</dbReference>
<dbReference type="GeneID" id="70576077"/>
<reference evidence="2 7" key="3">
    <citation type="submission" date="2020-05" db="EMBL/GenBank/DDBJ databases">
        <title>Draft genome sequence of Clostridium cochlearium strain AGROS13 isolated from a sheep dairy farm in New Zealand.</title>
        <authorList>
            <person name="Gupta T.B."/>
            <person name="Jauregui R."/>
            <person name="Risson A.N."/>
            <person name="Brightwell G."/>
            <person name="Maclean P."/>
        </authorList>
    </citation>
    <scope>NUCLEOTIDE SEQUENCE [LARGE SCALE GENOMIC DNA]</scope>
    <source>
        <strain evidence="2 7">AGROS13</strain>
    </source>
</reference>
<evidence type="ECO:0000313" key="2">
    <source>
        <dbReference type="EMBL" id="NOH16604.1"/>
    </source>
</evidence>
<protein>
    <submittedName>
        <fullName evidence="4">Putative lipoprotein</fullName>
    </submittedName>
</protein>
<evidence type="ECO:0000313" key="3">
    <source>
        <dbReference type="EMBL" id="SDL27072.1"/>
    </source>
</evidence>
<dbReference type="Proteomes" id="UP000250223">
    <property type="component" value="Unassembled WGS sequence"/>
</dbReference>
<dbReference type="OrthoDB" id="1931871at2"/>
<dbReference type="AlphaFoldDB" id="A0A239Z096"/>
<feature type="domain" description="YhfM-like" evidence="1">
    <location>
        <begin position="47"/>
        <end position="151"/>
    </location>
</feature>
<evidence type="ECO:0000313" key="5">
    <source>
        <dbReference type="Proteomes" id="UP000198811"/>
    </source>
</evidence>